<sequence>MAADPVETLRRWTGSGAVWRVLGRGPAGLTIGLFDCAGGQEVDRFTSADPGLARFVGERASSED</sequence>
<comment type="caution">
    <text evidence="1">The sequence shown here is derived from an EMBL/GenBank/DDBJ whole genome shotgun (WGS) entry which is preliminary data.</text>
</comment>
<dbReference type="RefSeq" id="WP_043657973.1">
    <property type="nucleotide sequence ID" value="NZ_JBIAMX010000005.1"/>
</dbReference>
<accession>A0ABW6PLD4</accession>
<protein>
    <submittedName>
        <fullName evidence="1">Uncharacterized protein</fullName>
    </submittedName>
</protein>
<reference evidence="1 2" key="1">
    <citation type="submission" date="2024-10" db="EMBL/GenBank/DDBJ databases">
        <title>The Natural Products Discovery Center: Release of the First 8490 Sequenced Strains for Exploring Actinobacteria Biosynthetic Diversity.</title>
        <authorList>
            <person name="Kalkreuter E."/>
            <person name="Kautsar S.A."/>
            <person name="Yang D."/>
            <person name="Bader C.D."/>
            <person name="Teijaro C.N."/>
            <person name="Fluegel L."/>
            <person name="Davis C.M."/>
            <person name="Simpson J.R."/>
            <person name="Lauterbach L."/>
            <person name="Steele A.D."/>
            <person name="Gui C."/>
            <person name="Meng S."/>
            <person name="Li G."/>
            <person name="Viehrig K."/>
            <person name="Ye F."/>
            <person name="Su P."/>
            <person name="Kiefer A.F."/>
            <person name="Nichols A."/>
            <person name="Cepeda A.J."/>
            <person name="Yan W."/>
            <person name="Fan B."/>
            <person name="Jiang Y."/>
            <person name="Adhikari A."/>
            <person name="Zheng C.-J."/>
            <person name="Schuster L."/>
            <person name="Cowan T.M."/>
            <person name="Smanski M.J."/>
            <person name="Chevrette M.G."/>
            <person name="De Carvalho L.P.S."/>
            <person name="Shen B."/>
        </authorList>
    </citation>
    <scope>NUCLEOTIDE SEQUENCE [LARGE SCALE GENOMIC DNA]</scope>
    <source>
        <strain evidence="1 2">NPDC004045</strain>
    </source>
</reference>
<name>A0ABW6PLD4_9NOCA</name>
<dbReference type="Proteomes" id="UP001601444">
    <property type="component" value="Unassembled WGS sequence"/>
</dbReference>
<evidence type="ECO:0000313" key="1">
    <source>
        <dbReference type="EMBL" id="MFF0543221.1"/>
    </source>
</evidence>
<evidence type="ECO:0000313" key="2">
    <source>
        <dbReference type="Proteomes" id="UP001601444"/>
    </source>
</evidence>
<gene>
    <name evidence="1" type="ORF">ACFYTF_10320</name>
</gene>
<keyword evidence="2" id="KW-1185">Reference proteome</keyword>
<organism evidence="1 2">
    <name type="scientific">Nocardia thailandica</name>
    <dbReference type="NCBI Taxonomy" id="257275"/>
    <lineage>
        <taxon>Bacteria</taxon>
        <taxon>Bacillati</taxon>
        <taxon>Actinomycetota</taxon>
        <taxon>Actinomycetes</taxon>
        <taxon>Mycobacteriales</taxon>
        <taxon>Nocardiaceae</taxon>
        <taxon>Nocardia</taxon>
    </lineage>
</organism>
<dbReference type="EMBL" id="JBIAMX010000005">
    <property type="protein sequence ID" value="MFF0543221.1"/>
    <property type="molecule type" value="Genomic_DNA"/>
</dbReference>
<proteinExistence type="predicted"/>